<evidence type="ECO:0000256" key="6">
    <source>
        <dbReference type="ARBA" id="ARBA00023136"/>
    </source>
</evidence>
<dbReference type="PANTHER" id="PTHR10283:SF65">
    <property type="entry name" value="SOLUTE CARRIER FAMILY 13 MEMBER 1"/>
    <property type="match status" value="1"/>
</dbReference>
<feature type="transmembrane region" description="Helical" evidence="8">
    <location>
        <begin position="485"/>
        <end position="516"/>
    </location>
</feature>
<sequence length="600" mass="66621">MKILSYLLVYRRFLLIVLTPLLLLPLPLIIKTKEAECAYTLFVVAIFWLTEALPLAVSALLPAFMFPLFGIMESKQVASAYFKDFHLLLIGVICLATSIEKWDFHKRVALRMVMLVGVNPAWLTLGFMVSCAFLSMWLSNTSAAAMVMPIVEAVAQQITRAEAEADALEMSCSNGSINPALELDENIECESSDWKEKEKQVNAPKHTVHSCIARKLSGSSGTSLNPIFVLNDEPFLYINWWRKSKEDKYSGIFKVMCLCVAYSATIGGLTTITGTSTNLIFAEHFNTRYPGCQCINFGSWFILSIPITVIILLLSWVWLQWLFLGFDFKNMFKCGKKKTAREEASAQVVQEEYKKLGPISYPEIVTLVLFILMTLLWFTREPGFIPGWSSLFPEYKGYATDSTTALVIGILFFIIPAKTLPRNSNGQNTVLGYTPLITWKEFQSCMPWEIAILVGGGFALADGCEVSKLSEWVASKLSPLGSLPLWLIILISCLIVTTVTEVASNPATITIFLPILSPLAEAIHVNPLFILIPATLCTSLAFLLPVANPANAIVFSYGHLTVMDMVKAGLGINIIGVAVVMLAIMTWIVPIFDLYTYPSW</sequence>
<dbReference type="PROSITE" id="PS01271">
    <property type="entry name" value="NA_SULFATE"/>
    <property type="match status" value="1"/>
</dbReference>
<accession>A0A091QDI0</accession>
<protein>
    <submittedName>
        <fullName evidence="9">Solute carrier family 13 member 1</fullName>
    </submittedName>
</protein>
<feature type="transmembrane region" description="Helical" evidence="8">
    <location>
        <begin position="359"/>
        <end position="378"/>
    </location>
</feature>
<dbReference type="InterPro" id="IPR001898">
    <property type="entry name" value="SLC13A/DASS"/>
</dbReference>
<dbReference type="Proteomes" id="UP000052967">
    <property type="component" value="Unassembled WGS sequence"/>
</dbReference>
<feature type="transmembrane region" description="Helical" evidence="8">
    <location>
        <begin position="42"/>
        <end position="69"/>
    </location>
</feature>
<evidence type="ECO:0000256" key="1">
    <source>
        <dbReference type="ARBA" id="ARBA00004141"/>
    </source>
</evidence>
<dbReference type="PANTHER" id="PTHR10283">
    <property type="entry name" value="SOLUTE CARRIER FAMILY 13 MEMBER"/>
    <property type="match status" value="1"/>
</dbReference>
<feature type="transmembrane region" description="Helical" evidence="8">
    <location>
        <begin position="300"/>
        <end position="323"/>
    </location>
</feature>
<feature type="transmembrane region" description="Helical" evidence="8">
    <location>
        <begin position="81"/>
        <end position="99"/>
    </location>
</feature>
<evidence type="ECO:0000256" key="5">
    <source>
        <dbReference type="ARBA" id="ARBA00022989"/>
    </source>
</evidence>
<feature type="transmembrane region" description="Helical" evidence="8">
    <location>
        <begin position="398"/>
        <end position="415"/>
    </location>
</feature>
<dbReference type="GO" id="GO:0015382">
    <property type="term" value="F:sodium:sulfate symporter activity"/>
    <property type="evidence" value="ECO:0007669"/>
    <property type="project" value="TreeGrafter"/>
</dbReference>
<feature type="transmembrane region" description="Helical" evidence="8">
    <location>
        <begin position="568"/>
        <end position="592"/>
    </location>
</feature>
<evidence type="ECO:0000256" key="3">
    <source>
        <dbReference type="ARBA" id="ARBA00022448"/>
    </source>
</evidence>
<organism evidence="9 10">
    <name type="scientific">Merops nubicus</name>
    <name type="common">Northern carmine bee-eater</name>
    <dbReference type="NCBI Taxonomy" id="57421"/>
    <lineage>
        <taxon>Eukaryota</taxon>
        <taxon>Metazoa</taxon>
        <taxon>Chordata</taxon>
        <taxon>Craniata</taxon>
        <taxon>Vertebrata</taxon>
        <taxon>Euteleostomi</taxon>
        <taxon>Archelosauria</taxon>
        <taxon>Archosauria</taxon>
        <taxon>Dinosauria</taxon>
        <taxon>Saurischia</taxon>
        <taxon>Theropoda</taxon>
        <taxon>Coelurosauria</taxon>
        <taxon>Aves</taxon>
        <taxon>Neognathae</taxon>
        <taxon>Neoaves</taxon>
        <taxon>Telluraves</taxon>
        <taxon>Coraciimorphae</taxon>
        <taxon>Coraciiformes</taxon>
        <taxon>Meropidae</taxon>
        <taxon>Merops</taxon>
    </lineage>
</organism>
<proteinExistence type="inferred from homology"/>
<evidence type="ECO:0000256" key="4">
    <source>
        <dbReference type="ARBA" id="ARBA00022692"/>
    </source>
</evidence>
<evidence type="ECO:0000256" key="2">
    <source>
        <dbReference type="ARBA" id="ARBA00006772"/>
    </source>
</evidence>
<feature type="transmembrane region" description="Helical" evidence="8">
    <location>
        <begin position="528"/>
        <end position="547"/>
    </location>
</feature>
<evidence type="ECO:0000256" key="7">
    <source>
        <dbReference type="ARBA" id="ARBA00023201"/>
    </source>
</evidence>
<evidence type="ECO:0000313" key="10">
    <source>
        <dbReference type="Proteomes" id="UP000052967"/>
    </source>
</evidence>
<name>A0A091QDI0_MERNU</name>
<comment type="similarity">
    <text evidence="2">Belongs to the SLC13A/DASS transporter (TC 2.A.47) family. NADC subfamily.</text>
</comment>
<feature type="transmembrane region" description="Helical" evidence="8">
    <location>
        <begin position="12"/>
        <end position="30"/>
    </location>
</feature>
<keyword evidence="7" id="KW-0915">Sodium</keyword>
<keyword evidence="7" id="KW-0739">Sodium transport</keyword>
<dbReference type="EMBL" id="KK694051">
    <property type="protein sequence ID" value="KFQ23217.1"/>
    <property type="molecule type" value="Genomic_DNA"/>
</dbReference>
<evidence type="ECO:0000256" key="8">
    <source>
        <dbReference type="SAM" id="Phobius"/>
    </source>
</evidence>
<keyword evidence="7" id="KW-0406">Ion transport</keyword>
<keyword evidence="5 8" id="KW-1133">Transmembrane helix</keyword>
<dbReference type="Pfam" id="PF00939">
    <property type="entry name" value="Na_sulph_symp"/>
    <property type="match status" value="1"/>
</dbReference>
<comment type="subcellular location">
    <subcellularLocation>
        <location evidence="1">Membrane</location>
        <topology evidence="1">Multi-pass membrane protein</topology>
    </subcellularLocation>
</comment>
<keyword evidence="4 8" id="KW-0812">Transmembrane</keyword>
<reference evidence="9 10" key="1">
    <citation type="submission" date="2014-04" db="EMBL/GenBank/DDBJ databases">
        <title>Genome evolution of avian class.</title>
        <authorList>
            <person name="Zhang G."/>
            <person name="Li C."/>
        </authorList>
    </citation>
    <scope>NUCLEOTIDE SEQUENCE [LARGE SCALE GENOMIC DNA]</scope>
    <source>
        <strain evidence="9">BGI_N331</strain>
    </source>
</reference>
<dbReference type="AlphaFoldDB" id="A0A091QDI0"/>
<keyword evidence="10" id="KW-1185">Reference proteome</keyword>
<dbReference type="InterPro" id="IPR031312">
    <property type="entry name" value="Na/sul_symport_CS"/>
</dbReference>
<feature type="transmembrane region" description="Helical" evidence="8">
    <location>
        <begin position="252"/>
        <end position="280"/>
    </location>
</feature>
<evidence type="ECO:0000313" key="9">
    <source>
        <dbReference type="EMBL" id="KFQ23217.1"/>
    </source>
</evidence>
<keyword evidence="6 8" id="KW-0472">Membrane</keyword>
<keyword evidence="3" id="KW-0813">Transport</keyword>
<gene>
    <name evidence="9" type="ORF">N331_01961</name>
</gene>
<feature type="non-terminal residue" evidence="9">
    <location>
        <position position="600"/>
    </location>
</feature>
<feature type="transmembrane region" description="Helical" evidence="8">
    <location>
        <begin position="119"/>
        <end position="138"/>
    </location>
</feature>
<dbReference type="GO" id="GO:0005886">
    <property type="term" value="C:plasma membrane"/>
    <property type="evidence" value="ECO:0007669"/>
    <property type="project" value="TreeGrafter"/>
</dbReference>